<accession>A0ABU5DYU6</accession>
<dbReference type="RefSeq" id="WP_320500507.1">
    <property type="nucleotide sequence ID" value="NZ_JAXCLX010000001.1"/>
</dbReference>
<gene>
    <name evidence="1" type="ORF">SMD31_09155</name>
</gene>
<evidence type="ECO:0000313" key="1">
    <source>
        <dbReference type="EMBL" id="MDY0872090.1"/>
    </source>
</evidence>
<dbReference type="Proteomes" id="UP001271769">
    <property type="component" value="Unassembled WGS sequence"/>
</dbReference>
<dbReference type="Pfam" id="PF06258">
    <property type="entry name" value="Mito_fiss_Elm1"/>
    <property type="match status" value="1"/>
</dbReference>
<dbReference type="EMBL" id="JAXCLX010000001">
    <property type="protein sequence ID" value="MDY0872090.1"/>
    <property type="molecule type" value="Genomic_DNA"/>
</dbReference>
<proteinExistence type="predicted"/>
<sequence length="435" mass="47054">MSQSFSPAALLPALGSSSPRDGAVVWLLQGARLGDNQQVLALGAALEARFGWRLVVKQLKFARGPVPGSDPADGLRHVKLAESDPLHATETDPWPDLIIAVGRRAAPVARWIKTHNAPYCIHVQIGRFQDPFATVDLLVTTAQYALPGGPNVLHLSLPMTARKPDALAAAAKAYAPLFDGVAQPSIGVLVGGPSNPIKFGAKDGEKLAREALAFADKTGARLLVATSPRTPPEVVAHLQATIRSPHVLFAFEPGLGDRNPYPALLARCHSFIVTNDSVSMVADAALTGREVRVFDLPVARPRALWKPSWPIAHWLGRRRNQRLVRGAPADMFDRWFEGEVRAARAQPTRYVPIIMARLLRERHVALMNDPLPPRTDLAELVARELDMVSARVMALLAERRTAALRARLTQGGALAARAMSPRAEINTALGLPQFG</sequence>
<reference evidence="1 2" key="1">
    <citation type="journal article" date="2013" name="Antonie Van Leeuwenhoek">
        <title>Dongia rigui sp. nov., isolated from freshwater of a large wetland in Korea.</title>
        <authorList>
            <person name="Baik K.S."/>
            <person name="Hwang Y.M."/>
            <person name="Choi J.S."/>
            <person name="Kwon J."/>
            <person name="Seong C.N."/>
        </authorList>
    </citation>
    <scope>NUCLEOTIDE SEQUENCE [LARGE SCALE GENOMIC DNA]</scope>
    <source>
        <strain evidence="1 2">04SU4-P</strain>
    </source>
</reference>
<evidence type="ECO:0000313" key="2">
    <source>
        <dbReference type="Proteomes" id="UP001271769"/>
    </source>
</evidence>
<keyword evidence="2" id="KW-1185">Reference proteome</keyword>
<name>A0ABU5DYU6_9PROT</name>
<protein>
    <submittedName>
        <fullName evidence="1">ELM1/GtrOC1 family putative glycosyltransferase</fullName>
    </submittedName>
</protein>
<comment type="caution">
    <text evidence="1">The sequence shown here is derived from an EMBL/GenBank/DDBJ whole genome shotgun (WGS) entry which is preliminary data.</text>
</comment>
<organism evidence="1 2">
    <name type="scientific">Dongia rigui</name>
    <dbReference type="NCBI Taxonomy" id="940149"/>
    <lineage>
        <taxon>Bacteria</taxon>
        <taxon>Pseudomonadati</taxon>
        <taxon>Pseudomonadota</taxon>
        <taxon>Alphaproteobacteria</taxon>
        <taxon>Rhodospirillales</taxon>
        <taxon>Dongiaceae</taxon>
        <taxon>Dongia</taxon>
    </lineage>
</organism>
<dbReference type="InterPro" id="IPR009367">
    <property type="entry name" value="Elm1-like"/>
</dbReference>